<evidence type="ECO:0000256" key="1">
    <source>
        <dbReference type="ARBA" id="ARBA00023125"/>
    </source>
</evidence>
<evidence type="ECO:0000313" key="4">
    <source>
        <dbReference type="EMBL" id="BAV41559.1"/>
    </source>
</evidence>
<evidence type="ECO:0000256" key="2">
    <source>
        <dbReference type="PROSITE-ProRule" id="PRU00335"/>
    </source>
</evidence>
<dbReference type="SUPFAM" id="SSF52540">
    <property type="entry name" value="P-loop containing nucleoside triphosphate hydrolases"/>
    <property type="match status" value="1"/>
</dbReference>
<dbReference type="GeneID" id="93437047"/>
<dbReference type="SUPFAM" id="SSF46689">
    <property type="entry name" value="Homeodomain-like"/>
    <property type="match status" value="1"/>
</dbReference>
<dbReference type="InterPro" id="IPR009057">
    <property type="entry name" value="Homeodomain-like_sf"/>
</dbReference>
<dbReference type="PROSITE" id="PS50977">
    <property type="entry name" value="HTH_TETR_2"/>
    <property type="match status" value="1"/>
</dbReference>
<organism evidence="4 5">
    <name type="scientific">Mycobacterium ulcerans subsp. shinshuense</name>
    <dbReference type="NCBI Taxonomy" id="1124626"/>
    <lineage>
        <taxon>Bacteria</taxon>
        <taxon>Bacillati</taxon>
        <taxon>Actinomycetota</taxon>
        <taxon>Actinomycetes</taxon>
        <taxon>Mycobacteriales</taxon>
        <taxon>Mycobacteriaceae</taxon>
        <taxon>Mycobacterium</taxon>
        <taxon>Mycobacterium ulcerans group</taxon>
    </lineage>
</organism>
<dbReference type="EMBL" id="AP017624">
    <property type="protein sequence ID" value="BAV41559.1"/>
    <property type="molecule type" value="Genomic_DNA"/>
</dbReference>
<feature type="DNA-binding region" description="H-T-H motif" evidence="2">
    <location>
        <begin position="21"/>
        <end position="40"/>
    </location>
</feature>
<evidence type="ECO:0000313" key="5">
    <source>
        <dbReference type="Proteomes" id="UP000218067"/>
    </source>
</evidence>
<keyword evidence="1 2" id="KW-0238">DNA-binding</keyword>
<dbReference type="RefSeq" id="WP_096370778.1">
    <property type="nucleotide sequence ID" value="NZ_AP017624.1"/>
</dbReference>
<dbReference type="PANTHER" id="PTHR47691:SF3">
    <property type="entry name" value="HTH-TYPE TRANSCRIPTIONAL REGULATOR RV0890C-RELATED"/>
    <property type="match status" value="1"/>
</dbReference>
<gene>
    <name evidence="4" type="ORF">SHTP_2440</name>
</gene>
<dbReference type="AlphaFoldDB" id="A0A1B4Y3B7"/>
<dbReference type="PRINTS" id="PR00364">
    <property type="entry name" value="DISEASERSIST"/>
</dbReference>
<accession>A0A1B4Y3B7</accession>
<evidence type="ECO:0000259" key="3">
    <source>
        <dbReference type="PROSITE" id="PS50977"/>
    </source>
</evidence>
<feature type="domain" description="HTH tetR-type" evidence="3">
    <location>
        <begin position="1"/>
        <end position="58"/>
    </location>
</feature>
<dbReference type="Gene3D" id="3.40.50.300">
    <property type="entry name" value="P-loop containing nucleotide triphosphate hydrolases"/>
    <property type="match status" value="1"/>
</dbReference>
<dbReference type="InterPro" id="IPR036271">
    <property type="entry name" value="Tet_transcr_reg_TetR-rel_C_sf"/>
</dbReference>
<dbReference type="Gene3D" id="1.10.357.10">
    <property type="entry name" value="Tetracycline Repressor, domain 2"/>
    <property type="match status" value="1"/>
</dbReference>
<dbReference type="Pfam" id="PF00440">
    <property type="entry name" value="TetR_N"/>
    <property type="match status" value="1"/>
</dbReference>
<dbReference type="SUPFAM" id="SSF48498">
    <property type="entry name" value="Tetracyclin repressor-like, C-terminal domain"/>
    <property type="match status" value="1"/>
</dbReference>
<dbReference type="Proteomes" id="UP000218067">
    <property type="component" value="Chromosome"/>
</dbReference>
<reference evidence="4 5" key="1">
    <citation type="submission" date="2016-08" db="EMBL/GenBank/DDBJ databases">
        <title>Complete genome sequence of Mycobacterium shinshuense, a subspecies of M. ulcerans.</title>
        <authorList>
            <person name="Yoshida M."/>
            <person name="Ogura Y."/>
            <person name="Hayashi T."/>
            <person name="Hoshino Y."/>
        </authorList>
    </citation>
    <scope>NUCLEOTIDE SEQUENCE [LARGE SCALE GENOMIC DNA]</scope>
    <source>
        <strain evidence="5">ATCC 33728</strain>
    </source>
</reference>
<sequence length="872" mass="95342">METERLLRAAADFLSTRPNATLDEIGAAAGVSHSTLYRHFDGRTALLEELDHAAIEQMRDALKTSHCQEYSPTDALRILVAACESVAGYLTLRYVQGQSFETRKSVAEWREINSEIEEIFLRGQRAGEFRTDVTADWLTEAFFSLVSGAGWSVQLGRVARREFTHMITALLLDGVRAPAQGNLPPPLVGFVGREAELAELKELILNSRLVTLTGIGGIGKSTLSVWAAHECVGEFRDGVWLIELGDLSNGELLVAAAAAALGIRDQTARPLLEVMVETLADREALLVLDNCEHIIDAAVPFIQTLLARCPRLKILATSREFFDIDTEVVLPVPPLSVPDTSHLPGLQDLARCDAVALFVKHARASQRSFKLTERNAAAVAHICAQLDGLPLAIELAAPLLRTMAVERIAARVSDRAGLLTHGKRGAPARQRTLNWCISWSYERCTPAEQQLWARLSVFAGGFEPNAVQRICAPEMSDDELLEALCALEDKSILIRTAAQDVLRFRQLATLREFGYAKLSVQEQAELHRSHLDWYRQLAEKACEEWFGEHQLDWLHRLRREMPNLQEALQVALTVAPADAVEMATNLRDPWTAIGMLQQGRRWIEKALDAAPAEPNAARLQAIVAAAELAFLQVDMPTMAARQAEARELLTTVTDHNSLAYFNANEGALALLRGELDLARSLAEQSLASADEFRVQIYALIVMIWTSAAANDAHTAVAHAEQGLALSKAHGQDIVLRTYLLAGLAASRLALGQLDLAEHANREGLQLSRTINDTFTCATFLETGSWIAAARNDPRRAAVLMAAAAAVSRAAGAGGAVSAHVGPFHEQCERQVRKQLSEADYRTAANEGRRLSLDEAAALVLGMEVLPDRGYGG</sequence>
<dbReference type="GO" id="GO:0043531">
    <property type="term" value="F:ADP binding"/>
    <property type="evidence" value="ECO:0007669"/>
    <property type="project" value="InterPro"/>
</dbReference>
<dbReference type="GO" id="GO:0003677">
    <property type="term" value="F:DNA binding"/>
    <property type="evidence" value="ECO:0007669"/>
    <property type="project" value="UniProtKB-UniRule"/>
</dbReference>
<name>A0A1B4Y3B7_MYCUL</name>
<proteinExistence type="predicted"/>
<dbReference type="InterPro" id="IPR001647">
    <property type="entry name" value="HTH_TetR"/>
</dbReference>
<dbReference type="PANTHER" id="PTHR47691">
    <property type="entry name" value="REGULATOR-RELATED"/>
    <property type="match status" value="1"/>
</dbReference>
<protein>
    <recommendedName>
        <fullName evidence="3">HTH tetR-type domain-containing protein</fullName>
    </recommendedName>
</protein>
<dbReference type="InterPro" id="IPR027417">
    <property type="entry name" value="P-loop_NTPase"/>
</dbReference>